<keyword evidence="3" id="KW-1185">Reference proteome</keyword>
<dbReference type="Gene3D" id="3.40.50.1820">
    <property type="entry name" value="alpha/beta hydrolase"/>
    <property type="match status" value="1"/>
</dbReference>
<feature type="domain" description="Peptidase S9 prolyl oligopeptidase catalytic" evidence="1">
    <location>
        <begin position="647"/>
        <end position="813"/>
    </location>
</feature>
<keyword evidence="2" id="KW-0378">Hydrolase</keyword>
<protein>
    <submittedName>
        <fullName evidence="2">Dipeptidyl aminopeptidase/acylaminoacyl peptidase</fullName>
    </submittedName>
</protein>
<dbReference type="SUPFAM" id="SSF53474">
    <property type="entry name" value="alpha/beta-Hydrolases"/>
    <property type="match status" value="1"/>
</dbReference>
<proteinExistence type="predicted"/>
<gene>
    <name evidence="2" type="ORF">SAMN05421856_11012</name>
</gene>
<dbReference type="AlphaFoldDB" id="A0A1H8CMP4"/>
<dbReference type="InterPro" id="IPR001375">
    <property type="entry name" value="Peptidase_S9_cat"/>
</dbReference>
<dbReference type="GO" id="GO:0008239">
    <property type="term" value="F:dipeptidyl-peptidase activity"/>
    <property type="evidence" value="ECO:0007669"/>
    <property type="project" value="TreeGrafter"/>
</dbReference>
<evidence type="ECO:0000313" key="2">
    <source>
        <dbReference type="EMBL" id="SEM96256.1"/>
    </source>
</evidence>
<keyword evidence="2" id="KW-0645">Protease</keyword>
<sequence>MRRKLVMFILFFLLLWVNGQVLQRRDTIKGPERSFFTLGNLEVSADGRWSAVRKRYEHQSDTLLLFDRHKPGQVIATLVKLNQQFSFLSSNTLIASGNGKALWMDLSGLKQKEYDHIRQAGPLSGQDHFFLWSKNGELTVCDHQGKVRQTMKGVQKLITDKDKYLYAVRQWNDQSELVRITADKTVPLYVTASEFSRMEMMPSGNQIVLTETGQGKSARHITFVNTQSGQVIHHLPELKKDFDYVKVTEIQNGKAYLLDFQSRTQPVKDQVVDIWYGNDSNLKAKKYGTEDSHEYFLLDVGKQAVKPISAERFPVFASANNTDYLLAFDPQKDYNYSTRFPLLDLYVYHLSENSYFQIFEKAADVTLSPDGAFLLGWNDRSSQWMLFDFKSGNQTIINKQGLEKPVFDDNKLFIYFESRDGLYRYDIQKQKFNSFLSTRGKEVSIVSGDSYKVNDLFNIKVSNIDSGKRFLLKAEDKDNRTSYLKYDAKEFREVIGPTEHHIREVRFSNDLTVAYTIEENYNLPPRILVKDTKGSQKQVLYSGNSADRQAFNIKQDIIAYQNSQGTPLKGILYYPIGFNPARKYPMIVHIYQIQSKDANIYTYPKDEGAGFNWRTLIEQGYFVFLPDIVFDDRGTGLSALDCVNSALDALGGFKSIDRKKIGLNGHSMGGYETNFIATHSNRFSTYISSSGHSDIVRAYFSYSYDSYMPLLWQFENGQYKMKRSFFENKALYFDNNPIHFVDCVNAPMLLWTGMKDENVRWDHTMEFYLGLKRSNKEVIALFYPTQEHILEKGSRAITDLNQRTMEWWDYFLKDKKDVEWISKQLKKRLSR</sequence>
<dbReference type="Pfam" id="PF00326">
    <property type="entry name" value="Peptidase_S9"/>
    <property type="match status" value="1"/>
</dbReference>
<organism evidence="2 3">
    <name type="scientific">Chryseobacterium taichungense</name>
    <dbReference type="NCBI Taxonomy" id="295069"/>
    <lineage>
        <taxon>Bacteria</taxon>
        <taxon>Pseudomonadati</taxon>
        <taxon>Bacteroidota</taxon>
        <taxon>Flavobacteriia</taxon>
        <taxon>Flavobacteriales</taxon>
        <taxon>Weeksellaceae</taxon>
        <taxon>Chryseobacterium group</taxon>
        <taxon>Chryseobacterium</taxon>
    </lineage>
</organism>
<dbReference type="STRING" id="295069.SAMN05421856_11012"/>
<evidence type="ECO:0000313" key="3">
    <source>
        <dbReference type="Proteomes" id="UP000199450"/>
    </source>
</evidence>
<dbReference type="GO" id="GO:0008236">
    <property type="term" value="F:serine-type peptidase activity"/>
    <property type="evidence" value="ECO:0007669"/>
    <property type="project" value="InterPro"/>
</dbReference>
<dbReference type="GO" id="GO:0004177">
    <property type="term" value="F:aminopeptidase activity"/>
    <property type="evidence" value="ECO:0007669"/>
    <property type="project" value="UniProtKB-KW"/>
</dbReference>
<dbReference type="PANTHER" id="PTHR11731">
    <property type="entry name" value="PROTEASE FAMILY S9B,C DIPEPTIDYL-PEPTIDASE IV-RELATED"/>
    <property type="match status" value="1"/>
</dbReference>
<evidence type="ECO:0000259" key="1">
    <source>
        <dbReference type="Pfam" id="PF00326"/>
    </source>
</evidence>
<dbReference type="SUPFAM" id="SSF69322">
    <property type="entry name" value="Tricorn protease domain 2"/>
    <property type="match status" value="1"/>
</dbReference>
<dbReference type="GO" id="GO:0006508">
    <property type="term" value="P:proteolysis"/>
    <property type="evidence" value="ECO:0007669"/>
    <property type="project" value="InterPro"/>
</dbReference>
<keyword evidence="2" id="KW-0031">Aminopeptidase</keyword>
<dbReference type="InterPro" id="IPR029058">
    <property type="entry name" value="AB_hydrolase_fold"/>
</dbReference>
<dbReference type="InterPro" id="IPR050278">
    <property type="entry name" value="Serine_Prot_S9B/DPPIV"/>
</dbReference>
<dbReference type="Proteomes" id="UP000199450">
    <property type="component" value="Unassembled WGS sequence"/>
</dbReference>
<reference evidence="3" key="1">
    <citation type="submission" date="2016-10" db="EMBL/GenBank/DDBJ databases">
        <authorList>
            <person name="Varghese N."/>
            <person name="Submissions S."/>
        </authorList>
    </citation>
    <scope>NUCLEOTIDE SEQUENCE [LARGE SCALE GENOMIC DNA]</scope>
    <source>
        <strain evidence="3">DSM 17453</strain>
    </source>
</reference>
<dbReference type="OrthoDB" id="9812921at2"/>
<name>A0A1H8CMP4_9FLAO</name>
<accession>A0A1H8CMP4</accession>
<dbReference type="PANTHER" id="PTHR11731:SF193">
    <property type="entry name" value="DIPEPTIDYL PEPTIDASE 9"/>
    <property type="match status" value="1"/>
</dbReference>
<dbReference type="SUPFAM" id="SSF82171">
    <property type="entry name" value="DPP6 N-terminal domain-like"/>
    <property type="match status" value="1"/>
</dbReference>
<dbReference type="EMBL" id="FOBV01000010">
    <property type="protein sequence ID" value="SEM96256.1"/>
    <property type="molecule type" value="Genomic_DNA"/>
</dbReference>